<feature type="transmembrane region" description="Helical" evidence="2">
    <location>
        <begin position="12"/>
        <end position="31"/>
    </location>
</feature>
<dbReference type="STRING" id="645274.SAMN04487901_12211"/>
<proteinExistence type="predicted"/>
<name>A0A1G8BD93_9BACT</name>
<dbReference type="AlphaFoldDB" id="A0A1G8BD93"/>
<feature type="transmembrane region" description="Helical" evidence="2">
    <location>
        <begin position="476"/>
        <end position="500"/>
    </location>
</feature>
<evidence type="ECO:0000313" key="3">
    <source>
        <dbReference type="EMBL" id="SDH31212.1"/>
    </source>
</evidence>
<dbReference type="GO" id="GO:0005886">
    <property type="term" value="C:plasma membrane"/>
    <property type="evidence" value="ECO:0007669"/>
    <property type="project" value="TreeGrafter"/>
</dbReference>
<evidence type="ECO:0000313" key="4">
    <source>
        <dbReference type="Proteomes" id="UP000198779"/>
    </source>
</evidence>
<keyword evidence="4" id="KW-1185">Reference proteome</keyword>
<dbReference type="GO" id="GO:0004713">
    <property type="term" value="F:protein tyrosine kinase activity"/>
    <property type="evidence" value="ECO:0007669"/>
    <property type="project" value="TreeGrafter"/>
</dbReference>
<feature type="coiled-coil region" evidence="1">
    <location>
        <begin position="334"/>
        <end position="368"/>
    </location>
</feature>
<dbReference type="InterPro" id="IPR050445">
    <property type="entry name" value="Bact_polysacc_biosynth/exp"/>
</dbReference>
<keyword evidence="2" id="KW-0472">Membrane</keyword>
<sequence length="725" mass="83647">MDIFRYIVRFLYKIRWYLVVLPTIALIVAWFTTRDMERVYDANTTIYTGMITSYNLEGGSGIAGGNSQTNITNLILIIQTDNTIHEVALKLFARCMMYGNPNKDNNYITAEHFRQLNSSVPPEVKALINPQNELETYRNLKAYERPSQDNYLFGLLNYHPYFSINSITSRLKVLQLNGSDIIDIAYSANDPGICYNTLDILNEVFANQYQQLRYGETMNVIKFFEKEVKRLYRNLTVAENDLIKYNVKNRIINYDEQTKQVATLEAQQQVKNNELRMNIATTEALIAYLKQQLGTRAKIIESNQEFSSLVRDITRLQSRIANLKLMSSENGGNNNEAQLELAKAERQLDATTKKVKELTQTLEGANYNTDTGVKSADLIDRWLEQVILLEKTKAELSAMDIMQQNIDQQFIFFSPIGATLDRKDRHIGFIEGNYMEMLKALNSARLRQRNLQMSTAVLRVLNPPMFPLNAQPTNRMMTLLGSFMLTFFMTALYFFIIELLDRTLRDRMRSERITQVPVMGCYPKESTLRYRRFNKTINDMALRQLSKALLPNFKEGQQNVLNLLSTDAGNGKSYIAQELENYWLSLGLQVRRLTYDEDFLAEDSRYLMATDIKSICPDIMPNEIAIIEYPNLDDNTIPSGLLNIGTINLMVTRANRTWKDVDQKALNELQARLENKKTLFLYLTEAQRYAVEEFVGQLPPYTKFNNFIYRLSQLGLTATENSQAK</sequence>
<keyword evidence="2" id="KW-0812">Transmembrane</keyword>
<dbReference type="PANTHER" id="PTHR32309">
    <property type="entry name" value="TYROSINE-PROTEIN KINASE"/>
    <property type="match status" value="1"/>
</dbReference>
<dbReference type="PANTHER" id="PTHR32309:SF13">
    <property type="entry name" value="FERRIC ENTEROBACTIN TRANSPORT PROTEIN FEPE"/>
    <property type="match status" value="1"/>
</dbReference>
<protein>
    <submittedName>
        <fullName evidence="3">Uncharacterized protein</fullName>
    </submittedName>
</protein>
<accession>A0A1G8BD93</accession>
<evidence type="ECO:0000256" key="2">
    <source>
        <dbReference type="SAM" id="Phobius"/>
    </source>
</evidence>
<evidence type="ECO:0000256" key="1">
    <source>
        <dbReference type="SAM" id="Coils"/>
    </source>
</evidence>
<gene>
    <name evidence="3" type="ORF">SAMN04487901_12211</name>
</gene>
<keyword evidence="2" id="KW-1133">Transmembrane helix</keyword>
<feature type="coiled-coil region" evidence="1">
    <location>
        <begin position="221"/>
        <end position="274"/>
    </location>
</feature>
<dbReference type="Proteomes" id="UP000198779">
    <property type="component" value="Unassembled WGS sequence"/>
</dbReference>
<dbReference type="EMBL" id="FNCQ01000022">
    <property type="protein sequence ID" value="SDH31212.1"/>
    <property type="molecule type" value="Genomic_DNA"/>
</dbReference>
<dbReference type="RefSeq" id="WP_091819107.1">
    <property type="nucleotide sequence ID" value="NZ_FNCQ01000022.1"/>
</dbReference>
<keyword evidence="1" id="KW-0175">Coiled coil</keyword>
<organism evidence="3 4">
    <name type="scientific">Prevotella communis</name>
    <dbReference type="NCBI Taxonomy" id="2913614"/>
    <lineage>
        <taxon>Bacteria</taxon>
        <taxon>Pseudomonadati</taxon>
        <taxon>Bacteroidota</taxon>
        <taxon>Bacteroidia</taxon>
        <taxon>Bacteroidales</taxon>
        <taxon>Prevotellaceae</taxon>
        <taxon>Prevotella</taxon>
    </lineage>
</organism>
<reference evidence="4" key="1">
    <citation type="submission" date="2016-10" db="EMBL/GenBank/DDBJ databases">
        <authorList>
            <person name="Varghese N."/>
            <person name="Submissions S."/>
        </authorList>
    </citation>
    <scope>NUCLEOTIDE SEQUENCE [LARGE SCALE GENOMIC DNA]</scope>
    <source>
        <strain evidence="4">BP1-148</strain>
    </source>
</reference>